<protein>
    <submittedName>
        <fullName evidence="1">Uncharacterized protein</fullName>
    </submittedName>
</protein>
<reference evidence="1" key="1">
    <citation type="submission" date="2020-05" db="EMBL/GenBank/DDBJ databases">
        <authorList>
            <person name="Chiriac C."/>
            <person name="Salcher M."/>
            <person name="Ghai R."/>
            <person name="Kavagutti S V."/>
        </authorList>
    </citation>
    <scope>NUCLEOTIDE SEQUENCE</scope>
</reference>
<organism evidence="1">
    <name type="scientific">uncultured Caudovirales phage</name>
    <dbReference type="NCBI Taxonomy" id="2100421"/>
    <lineage>
        <taxon>Viruses</taxon>
        <taxon>Duplodnaviria</taxon>
        <taxon>Heunggongvirae</taxon>
        <taxon>Uroviricota</taxon>
        <taxon>Caudoviricetes</taxon>
        <taxon>Peduoviridae</taxon>
        <taxon>Maltschvirus</taxon>
        <taxon>Maltschvirus maltsch</taxon>
    </lineage>
</organism>
<evidence type="ECO:0000313" key="1">
    <source>
        <dbReference type="EMBL" id="CAB4195489.1"/>
    </source>
</evidence>
<proteinExistence type="predicted"/>
<accession>A0A6J5REL4</accession>
<sequence>MVKLSLHLLPGKCKVPGCDRAAGMFGICSVHEEGHIDSHFEQAVSDGACSADAPPCFRSMSEYKDYVVSFSLARSHEAAKIYRVDFCRDCNPVYKAKMMFEERCSHRETVFIKSHRLGGDVVGVSVDDVKKSTASWENAMMGMSGEVMCLPPHDAIADTLAQIDKEAQPKKRGPRFKKDRT</sequence>
<name>A0A6J5REL4_9CAUD</name>
<gene>
    <name evidence="1" type="ORF">UFOVP1298_22</name>
</gene>
<dbReference type="EMBL" id="LR797250">
    <property type="protein sequence ID" value="CAB4195489.1"/>
    <property type="molecule type" value="Genomic_DNA"/>
</dbReference>